<gene>
    <name evidence="1" type="ORF">MRATA1EN1_LOCUS22651</name>
</gene>
<proteinExistence type="predicted"/>
<reference evidence="1" key="1">
    <citation type="submission" date="2023-04" db="EMBL/GenBank/DDBJ databases">
        <authorList>
            <consortium name="ELIXIR-Norway"/>
        </authorList>
    </citation>
    <scope>NUCLEOTIDE SEQUENCE [LARGE SCALE GENOMIC DNA]</scope>
</reference>
<sequence length="228" mass="25832">MQWKEWESGTKRQAEGRKGSRVRFREIINSGHLERAGIFGEGKPENAWTLLRLHSMPVMDSWPVSSKFTLFAFFVKSRLGLLCNFLCQLVCGLALSVQGVGGALWEGTALPAAAVTFLDRFLCCLFNTRLLQCQGHPVTTSSFWHLFWVVFAGQWFSIRHFLFEQLPHTQGGRYSGSFRGWISSKFHWHESTVIPLHLVSQSHLLPNRVWSQAGIREGSITAPWVVAA</sequence>
<dbReference type="Proteomes" id="UP001176941">
    <property type="component" value="Chromosome 34"/>
</dbReference>
<evidence type="ECO:0000313" key="2">
    <source>
        <dbReference type="Proteomes" id="UP001176941"/>
    </source>
</evidence>
<accession>A0ABN8ZIU4</accession>
<organism evidence="1 2">
    <name type="scientific">Rangifer tarandus platyrhynchus</name>
    <name type="common">Svalbard reindeer</name>
    <dbReference type="NCBI Taxonomy" id="3082113"/>
    <lineage>
        <taxon>Eukaryota</taxon>
        <taxon>Metazoa</taxon>
        <taxon>Chordata</taxon>
        <taxon>Craniata</taxon>
        <taxon>Vertebrata</taxon>
        <taxon>Euteleostomi</taxon>
        <taxon>Mammalia</taxon>
        <taxon>Eutheria</taxon>
        <taxon>Laurasiatheria</taxon>
        <taxon>Artiodactyla</taxon>
        <taxon>Ruminantia</taxon>
        <taxon>Pecora</taxon>
        <taxon>Cervidae</taxon>
        <taxon>Odocoileinae</taxon>
        <taxon>Rangifer</taxon>
    </lineage>
</organism>
<keyword evidence="2" id="KW-1185">Reference proteome</keyword>
<dbReference type="EMBL" id="OX460345">
    <property type="protein sequence ID" value="CAI9173689.1"/>
    <property type="molecule type" value="Genomic_DNA"/>
</dbReference>
<protein>
    <submittedName>
        <fullName evidence="1">Uncharacterized protein</fullName>
    </submittedName>
</protein>
<name>A0ABN8ZIU4_RANTA</name>
<evidence type="ECO:0000313" key="1">
    <source>
        <dbReference type="EMBL" id="CAI9173689.1"/>
    </source>
</evidence>